<dbReference type="AlphaFoldDB" id="A0AAV1I127"/>
<gene>
    <name evidence="1" type="ORF">CVIRNUC_004168</name>
</gene>
<reference evidence="1 2" key="1">
    <citation type="submission" date="2023-10" db="EMBL/GenBank/DDBJ databases">
        <authorList>
            <person name="Maclean D."/>
            <person name="Macfadyen A."/>
        </authorList>
    </citation>
    <scope>NUCLEOTIDE SEQUENCE [LARGE SCALE GENOMIC DNA]</scope>
</reference>
<name>A0AAV1I127_9CHLO</name>
<protein>
    <submittedName>
        <fullName evidence="1">Uncharacterized protein</fullName>
    </submittedName>
</protein>
<comment type="caution">
    <text evidence="1">The sequence shown here is derived from an EMBL/GenBank/DDBJ whole genome shotgun (WGS) entry which is preliminary data.</text>
</comment>
<accession>A0AAV1I127</accession>
<sequence length="64" mass="7256">MELSLEFVGDGKDEGVVGRRVVVLGTEEGERFSFEEILDFAPDERGDGCIEGHSVMRRENWVRL</sequence>
<dbReference type="Proteomes" id="UP001314263">
    <property type="component" value="Unassembled WGS sequence"/>
</dbReference>
<evidence type="ECO:0000313" key="1">
    <source>
        <dbReference type="EMBL" id="CAK0774441.1"/>
    </source>
</evidence>
<dbReference type="EMBL" id="CAUYUE010000005">
    <property type="protein sequence ID" value="CAK0774441.1"/>
    <property type="molecule type" value="Genomic_DNA"/>
</dbReference>
<organism evidence="1 2">
    <name type="scientific">Coccomyxa viridis</name>
    <dbReference type="NCBI Taxonomy" id="1274662"/>
    <lineage>
        <taxon>Eukaryota</taxon>
        <taxon>Viridiplantae</taxon>
        <taxon>Chlorophyta</taxon>
        <taxon>core chlorophytes</taxon>
        <taxon>Trebouxiophyceae</taxon>
        <taxon>Trebouxiophyceae incertae sedis</taxon>
        <taxon>Coccomyxaceae</taxon>
        <taxon>Coccomyxa</taxon>
    </lineage>
</organism>
<proteinExistence type="predicted"/>
<keyword evidence="2" id="KW-1185">Reference proteome</keyword>
<evidence type="ECO:0000313" key="2">
    <source>
        <dbReference type="Proteomes" id="UP001314263"/>
    </source>
</evidence>